<reference evidence="4 5" key="1">
    <citation type="submission" date="2018-06" db="EMBL/GenBank/DDBJ databases">
        <authorList>
            <consortium name="Pathogen Informatics"/>
            <person name="Doyle S."/>
        </authorList>
    </citation>
    <scope>NUCLEOTIDE SEQUENCE [LARGE SCALE GENOMIC DNA]</scope>
    <source>
        <strain evidence="4 5">NCTC11621</strain>
    </source>
</reference>
<sequence length="73" mass="8621">MNYFLDLTPFTCPLPLLMSQKALKQLNQTETLTLILNNRSTIDEIKLLCQQQNYQFLNIKQINRCAYQLTIQK</sequence>
<evidence type="ECO:0000313" key="3">
    <source>
        <dbReference type="EMBL" id="GJH42080.1"/>
    </source>
</evidence>
<dbReference type="RefSeq" id="WP_115322441.1">
    <property type="nucleotide sequence ID" value="NZ_BPUX01000001.1"/>
</dbReference>
<dbReference type="InterPro" id="IPR036868">
    <property type="entry name" value="TusA-like_sf"/>
</dbReference>
<evidence type="ECO:0000256" key="1">
    <source>
        <dbReference type="ARBA" id="ARBA00008984"/>
    </source>
</evidence>
<dbReference type="PANTHER" id="PTHR33279:SF6">
    <property type="entry name" value="SULFUR CARRIER PROTEIN YEDF-RELATED"/>
    <property type="match status" value="1"/>
</dbReference>
<dbReference type="Pfam" id="PF01206">
    <property type="entry name" value="TusA"/>
    <property type="match status" value="1"/>
</dbReference>
<feature type="domain" description="UPF0033" evidence="2">
    <location>
        <begin position="4"/>
        <end position="73"/>
    </location>
</feature>
<dbReference type="EMBL" id="UGTV01000015">
    <property type="protein sequence ID" value="SUC09239.1"/>
    <property type="molecule type" value="Genomic_DNA"/>
</dbReference>
<accession>A0A379ETA4</accession>
<evidence type="ECO:0000313" key="4">
    <source>
        <dbReference type="EMBL" id="SUC09239.1"/>
    </source>
</evidence>
<keyword evidence="6" id="KW-1185">Reference proteome</keyword>
<dbReference type="SUPFAM" id="SSF64307">
    <property type="entry name" value="SirA-like"/>
    <property type="match status" value="1"/>
</dbReference>
<organism evidence="4 5">
    <name type="scientific">Pasteurella canis</name>
    <dbReference type="NCBI Taxonomy" id="753"/>
    <lineage>
        <taxon>Bacteria</taxon>
        <taxon>Pseudomonadati</taxon>
        <taxon>Pseudomonadota</taxon>
        <taxon>Gammaproteobacteria</taxon>
        <taxon>Pasteurellales</taxon>
        <taxon>Pasteurellaceae</taxon>
        <taxon>Pasteurella</taxon>
    </lineage>
</organism>
<protein>
    <submittedName>
        <fullName evidence="4">Sulfur transfer protein SirA</fullName>
    </submittedName>
</protein>
<dbReference type="Gene3D" id="3.30.110.40">
    <property type="entry name" value="TusA-like domain"/>
    <property type="match status" value="1"/>
</dbReference>
<dbReference type="EMBL" id="BPUX01000001">
    <property type="protein sequence ID" value="GJH42080.1"/>
    <property type="molecule type" value="Genomic_DNA"/>
</dbReference>
<gene>
    <name evidence="4" type="ORF">NCTC11621_00446</name>
    <name evidence="3" type="ORF">PA42_02540</name>
</gene>
<dbReference type="AlphaFoldDB" id="A0A379ETA4"/>
<reference evidence="3" key="2">
    <citation type="submission" date="2024-05" db="EMBL/GenBank/DDBJ databases">
        <title>Determining zoonotic pasteurella genome.</title>
        <authorList>
            <person name="Maeda T."/>
            <person name="Takahashi T."/>
            <person name="Yoshida H."/>
        </authorList>
    </citation>
    <scope>NUCLEOTIDE SEQUENCE</scope>
    <source>
        <strain evidence="3">PA42</strain>
    </source>
</reference>
<evidence type="ECO:0000259" key="2">
    <source>
        <dbReference type="Pfam" id="PF01206"/>
    </source>
</evidence>
<proteinExistence type="inferred from homology"/>
<evidence type="ECO:0000313" key="5">
    <source>
        <dbReference type="Proteomes" id="UP000254704"/>
    </source>
</evidence>
<evidence type="ECO:0000313" key="6">
    <source>
        <dbReference type="Proteomes" id="UP001052140"/>
    </source>
</evidence>
<dbReference type="PANTHER" id="PTHR33279">
    <property type="entry name" value="SULFUR CARRIER PROTEIN YEDF-RELATED"/>
    <property type="match status" value="1"/>
</dbReference>
<comment type="similarity">
    <text evidence="1">Belongs to the sulfur carrier protein TusA family.</text>
</comment>
<dbReference type="Proteomes" id="UP001052140">
    <property type="component" value="Unassembled WGS sequence"/>
</dbReference>
<dbReference type="Proteomes" id="UP000254704">
    <property type="component" value="Unassembled WGS sequence"/>
</dbReference>
<dbReference type="CDD" id="cd00291">
    <property type="entry name" value="SirA_YedF_YeeD"/>
    <property type="match status" value="1"/>
</dbReference>
<name>A0A379ETA4_9PAST</name>
<dbReference type="InterPro" id="IPR001455">
    <property type="entry name" value="TusA-like"/>
</dbReference>